<accession>A0A3A8KMH9</accession>
<evidence type="ECO:0000313" key="1">
    <source>
        <dbReference type="EMBL" id="RKH05461.1"/>
    </source>
</evidence>
<name>A0A3A8KMH9_9BACT</name>
<comment type="caution">
    <text evidence="1">The sequence shown here is derived from an EMBL/GenBank/DDBJ whole genome shotgun (WGS) entry which is preliminary data.</text>
</comment>
<reference evidence="2" key="1">
    <citation type="submission" date="2018-09" db="EMBL/GenBank/DDBJ databases">
        <authorList>
            <person name="Livingstone P.G."/>
            <person name="Whitworth D.E."/>
        </authorList>
    </citation>
    <scope>NUCLEOTIDE SEQUENCE [LARGE SCALE GENOMIC DNA]</scope>
    <source>
        <strain evidence="2">CA043D</strain>
    </source>
</reference>
<sequence>MDLDASMIPAHLPIQVPPGWSSREEDGARLLAPGDVGEGKTYAVLVPELQKQVGSLAALVETAETLIAATGTFTPLSSPARGHNDHGWEYALVIGSLETDGKALLAQATGMKKGDEEGIVLVLADTAETMERYSEPLRTLLQGVGASPTAPAPGPDVDLRYRVPAGWTATRIESGMLLERSKNEEYQKYLFRLVILPSEPLHDSLKKTYLAKWAEFTKPVFETELTPLPLMHRLKSGTAIAYDMDSRAKTQNGQGVNAGLYLLARGKRVVPIGVVLFGSELGSDRLEADITALLESAEIPGAGSEKTAIYSPDDLLGEWSRSSASLASYVTASGAYGGDASIAIAASLVLNADRSFSRAFTGLSSSTTIQQNDSGTWKLEDTLLVLTGQERKEKWVLGVGEDPRLGAFLVLSHGEIAMKQRYSDPRGDFQGEWFKRKA</sequence>
<evidence type="ECO:0000313" key="2">
    <source>
        <dbReference type="Proteomes" id="UP000268313"/>
    </source>
</evidence>
<organism evidence="1 2">
    <name type="scientific">Corallococcus carmarthensis</name>
    <dbReference type="NCBI Taxonomy" id="2316728"/>
    <lineage>
        <taxon>Bacteria</taxon>
        <taxon>Pseudomonadati</taxon>
        <taxon>Myxococcota</taxon>
        <taxon>Myxococcia</taxon>
        <taxon>Myxococcales</taxon>
        <taxon>Cystobacterineae</taxon>
        <taxon>Myxococcaceae</taxon>
        <taxon>Corallococcus</taxon>
    </lineage>
</organism>
<gene>
    <name evidence="1" type="ORF">D7X32_07765</name>
</gene>
<dbReference type="EMBL" id="RAWE01000018">
    <property type="protein sequence ID" value="RKH05461.1"/>
    <property type="molecule type" value="Genomic_DNA"/>
</dbReference>
<protein>
    <submittedName>
        <fullName evidence="1">Uncharacterized protein</fullName>
    </submittedName>
</protein>
<keyword evidence="2" id="KW-1185">Reference proteome</keyword>
<dbReference type="AlphaFoldDB" id="A0A3A8KMH9"/>
<dbReference type="Proteomes" id="UP000268313">
    <property type="component" value="Unassembled WGS sequence"/>
</dbReference>
<proteinExistence type="predicted"/>
<dbReference type="RefSeq" id="WP_120601868.1">
    <property type="nucleotide sequence ID" value="NZ_RAWE01000018.1"/>
</dbReference>